<sequence length="543" mass="59010">MTMADSQSTNLAPINAEVNDDTDTQLQKKPTALETKEKVIKLDIEHAIVENDPRIWSTTRKNVVLFIISGASMIAGLSANIQNPANAQIEQELHASPGDISLSLSLFILVQGNFPVLWSAISEIKGRKIVYLLSVSLFTLGSAIVAISKTIGLVIGMRIVQAAGSSAVIAIGAATLADMYEPHQRGTMMGIYYAAPLLGPSVAPIVAGGLVQGLGWRAVFWFLVIWGAIIFLAFLLLFQDTFRRERSLTYQNVLKKRIRSNALAKAKADSQDTVSHPSTEEKITKNASNQDPEAQTPTIVPAAAIKEVKLSLADVNPFPPYLKIIGRTNNLAILIPSGLLFAFSFSIAYTCARTLANTYQYDALKTGLVLLAYGIGSVAGSILGGRWSDRTLAKLKVKYEGKSYPEMRLESTKIAMWWLPPSVIGYAWVCQERVHVAAMCVMLFLAGFFSIWIYTSTLAYIVDANVGRSSTAVATNSSFRGLSAFVAAEVAVPLQDAIGDGGLYTLWAGLLVIAQLLILLVLYRGAKWREESEKREKAKAEES</sequence>
<organism evidence="1 2">
    <name type="scientific">Hygrophoropsis aurantiaca</name>
    <dbReference type="NCBI Taxonomy" id="72124"/>
    <lineage>
        <taxon>Eukaryota</taxon>
        <taxon>Fungi</taxon>
        <taxon>Dikarya</taxon>
        <taxon>Basidiomycota</taxon>
        <taxon>Agaricomycotina</taxon>
        <taxon>Agaricomycetes</taxon>
        <taxon>Agaricomycetidae</taxon>
        <taxon>Boletales</taxon>
        <taxon>Coniophorineae</taxon>
        <taxon>Hygrophoropsidaceae</taxon>
        <taxon>Hygrophoropsis</taxon>
    </lineage>
</organism>
<proteinExistence type="predicted"/>
<comment type="caution">
    <text evidence="1">The sequence shown here is derived from an EMBL/GenBank/DDBJ whole genome shotgun (WGS) entry which is preliminary data.</text>
</comment>
<dbReference type="EMBL" id="MU267600">
    <property type="protein sequence ID" value="KAH7915438.1"/>
    <property type="molecule type" value="Genomic_DNA"/>
</dbReference>
<protein>
    <submittedName>
        <fullName evidence="1">MFS general substrate transporter</fullName>
    </submittedName>
</protein>
<name>A0ACB8AR01_9AGAM</name>
<reference evidence="1" key="1">
    <citation type="journal article" date="2021" name="New Phytol.">
        <title>Evolutionary innovations through gain and loss of genes in the ectomycorrhizal Boletales.</title>
        <authorList>
            <person name="Wu G."/>
            <person name="Miyauchi S."/>
            <person name="Morin E."/>
            <person name="Kuo A."/>
            <person name="Drula E."/>
            <person name="Varga T."/>
            <person name="Kohler A."/>
            <person name="Feng B."/>
            <person name="Cao Y."/>
            <person name="Lipzen A."/>
            <person name="Daum C."/>
            <person name="Hundley H."/>
            <person name="Pangilinan J."/>
            <person name="Johnson J."/>
            <person name="Barry K."/>
            <person name="LaButti K."/>
            <person name="Ng V."/>
            <person name="Ahrendt S."/>
            <person name="Min B."/>
            <person name="Choi I.G."/>
            <person name="Park H."/>
            <person name="Plett J.M."/>
            <person name="Magnuson J."/>
            <person name="Spatafora J.W."/>
            <person name="Nagy L.G."/>
            <person name="Henrissat B."/>
            <person name="Grigoriev I.V."/>
            <person name="Yang Z.L."/>
            <person name="Xu J."/>
            <person name="Martin F.M."/>
        </authorList>
    </citation>
    <scope>NUCLEOTIDE SEQUENCE</scope>
    <source>
        <strain evidence="1">ATCC 28755</strain>
    </source>
</reference>
<keyword evidence="2" id="KW-1185">Reference proteome</keyword>
<evidence type="ECO:0000313" key="1">
    <source>
        <dbReference type="EMBL" id="KAH7915438.1"/>
    </source>
</evidence>
<gene>
    <name evidence="1" type="ORF">BJ138DRAFT_1141736</name>
</gene>
<evidence type="ECO:0000313" key="2">
    <source>
        <dbReference type="Proteomes" id="UP000790377"/>
    </source>
</evidence>
<dbReference type="Proteomes" id="UP000790377">
    <property type="component" value="Unassembled WGS sequence"/>
</dbReference>
<accession>A0ACB8AR01</accession>